<gene>
    <name evidence="2" type="ORF">NX02_21355</name>
</gene>
<evidence type="ECO:0000256" key="1">
    <source>
        <dbReference type="SAM" id="MobiDB-lite"/>
    </source>
</evidence>
<accession>W0AHX5</accession>
<dbReference type="AlphaFoldDB" id="W0AHX5"/>
<sequence>MPQRTYRVVREHDGDRYYLEGDTRIADSNDVAHLIPHVLMLDEEGEKSDAPEENKALGAAPQNKAAAGRKPKGA</sequence>
<dbReference type="KEGG" id="ssan:NX02_21355"/>
<dbReference type="RefSeq" id="WP_025294066.1">
    <property type="nucleotide sequence ID" value="NZ_CP006644.1"/>
</dbReference>
<dbReference type="EMBL" id="CP006644">
    <property type="protein sequence ID" value="AHE55903.1"/>
    <property type="molecule type" value="Genomic_DNA"/>
</dbReference>
<feature type="region of interest" description="Disordered" evidence="1">
    <location>
        <begin position="43"/>
        <end position="74"/>
    </location>
</feature>
<organism evidence="2 3">
    <name type="scientific">Sphingomonas sanxanigenens DSM 19645 = NX02</name>
    <dbReference type="NCBI Taxonomy" id="1123269"/>
    <lineage>
        <taxon>Bacteria</taxon>
        <taxon>Pseudomonadati</taxon>
        <taxon>Pseudomonadota</taxon>
        <taxon>Alphaproteobacteria</taxon>
        <taxon>Sphingomonadales</taxon>
        <taxon>Sphingomonadaceae</taxon>
        <taxon>Sphingomonas</taxon>
    </lineage>
</organism>
<dbReference type="HOGENOM" id="CLU_2685959_0_0_5"/>
<evidence type="ECO:0000313" key="2">
    <source>
        <dbReference type="EMBL" id="AHE55903.1"/>
    </source>
</evidence>
<evidence type="ECO:0000313" key="3">
    <source>
        <dbReference type="Proteomes" id="UP000018851"/>
    </source>
</evidence>
<dbReference type="PATRIC" id="fig|1123269.5.peg.4179"/>
<reference evidence="2 3" key="1">
    <citation type="submission" date="2013-07" db="EMBL/GenBank/DDBJ databases">
        <title>Completed genome of Sphingomonas sanxanigenens NX02.</title>
        <authorList>
            <person name="Ma T."/>
            <person name="Huang H."/>
            <person name="Wu M."/>
            <person name="Li X."/>
            <person name="Li G."/>
        </authorList>
    </citation>
    <scope>NUCLEOTIDE SEQUENCE [LARGE SCALE GENOMIC DNA]</scope>
    <source>
        <strain evidence="2 3">NX02</strain>
    </source>
</reference>
<keyword evidence="3" id="KW-1185">Reference proteome</keyword>
<name>W0AHX5_9SPHN</name>
<protein>
    <submittedName>
        <fullName evidence="2">Uncharacterized protein</fullName>
    </submittedName>
</protein>
<dbReference type="Proteomes" id="UP000018851">
    <property type="component" value="Chromosome"/>
</dbReference>
<dbReference type="OrthoDB" id="6699603at2"/>
<proteinExistence type="predicted"/>
<dbReference type="STRING" id="1123269.NX02_21355"/>